<name>A0A9R1A507_TRITD</name>
<keyword evidence="1" id="KW-0732">Signal</keyword>
<evidence type="ECO:0000313" key="3">
    <source>
        <dbReference type="Proteomes" id="UP000324705"/>
    </source>
</evidence>
<evidence type="ECO:0000313" key="2">
    <source>
        <dbReference type="EMBL" id="VAI88404.1"/>
    </source>
</evidence>
<reference evidence="2 3" key="1">
    <citation type="submission" date="2017-09" db="EMBL/GenBank/DDBJ databases">
        <authorList>
            <consortium name="International Durum Wheat Genome Sequencing Consortium (IDWGSC)"/>
            <person name="Milanesi L."/>
        </authorList>
    </citation>
    <scope>NUCLEOTIDE SEQUENCE [LARGE SCALE GENOMIC DNA]</scope>
    <source>
        <strain evidence="3">cv. Svevo</strain>
    </source>
</reference>
<gene>
    <name evidence="2" type="ORF">TRITD_7Bv1G124160</name>
</gene>
<dbReference type="Gramene" id="TRITD7Bv1G124160.9">
    <property type="protein sequence ID" value="TRITD7Bv1G124160.9"/>
    <property type="gene ID" value="TRITD7Bv1G124160"/>
</dbReference>
<protein>
    <recommendedName>
        <fullName evidence="4">Secreted protein</fullName>
    </recommendedName>
</protein>
<proteinExistence type="predicted"/>
<feature type="signal peptide" evidence="1">
    <location>
        <begin position="1"/>
        <end position="15"/>
    </location>
</feature>
<evidence type="ECO:0000256" key="1">
    <source>
        <dbReference type="SAM" id="SignalP"/>
    </source>
</evidence>
<accession>A0A9R1A507</accession>
<keyword evidence="3" id="KW-1185">Reference proteome</keyword>
<dbReference type="Proteomes" id="UP000324705">
    <property type="component" value="Chromosome 7B"/>
</dbReference>
<organism evidence="2 3">
    <name type="scientific">Triticum turgidum subsp. durum</name>
    <name type="common">Durum wheat</name>
    <name type="synonym">Triticum durum</name>
    <dbReference type="NCBI Taxonomy" id="4567"/>
    <lineage>
        <taxon>Eukaryota</taxon>
        <taxon>Viridiplantae</taxon>
        <taxon>Streptophyta</taxon>
        <taxon>Embryophyta</taxon>
        <taxon>Tracheophyta</taxon>
        <taxon>Spermatophyta</taxon>
        <taxon>Magnoliopsida</taxon>
        <taxon>Liliopsida</taxon>
        <taxon>Poales</taxon>
        <taxon>Poaceae</taxon>
        <taxon>BOP clade</taxon>
        <taxon>Pooideae</taxon>
        <taxon>Triticodae</taxon>
        <taxon>Triticeae</taxon>
        <taxon>Triticinae</taxon>
        <taxon>Triticum</taxon>
    </lineage>
</organism>
<evidence type="ECO:0008006" key="4">
    <source>
        <dbReference type="Google" id="ProtNLM"/>
    </source>
</evidence>
<feature type="chain" id="PRO_5040205580" description="Secreted protein" evidence="1">
    <location>
        <begin position="16"/>
        <end position="87"/>
    </location>
</feature>
<sequence length="87" mass="9459">MKFMCVCNFFPVVTAMSLASPLWHSSGGGIFHFTTKFSLEVHSFLNFQAESATAALNCSGVILGSLPIRVSPSKTPVRPRAPRPMMN</sequence>
<dbReference type="AlphaFoldDB" id="A0A9R1A507"/>
<dbReference type="EMBL" id="LT934124">
    <property type="protein sequence ID" value="VAI88404.1"/>
    <property type="molecule type" value="Genomic_DNA"/>
</dbReference>